<dbReference type="CDD" id="cd20535">
    <property type="entry name" value="CYCLIN_CCNM_CCNQ_rpt2"/>
    <property type="match status" value="1"/>
</dbReference>
<dbReference type="GO" id="GO:0006357">
    <property type="term" value="P:regulation of transcription by RNA polymerase II"/>
    <property type="evidence" value="ECO:0007669"/>
    <property type="project" value="InterPro"/>
</dbReference>
<evidence type="ECO:0000313" key="4">
    <source>
        <dbReference type="Proteomes" id="UP001432322"/>
    </source>
</evidence>
<dbReference type="Pfam" id="PF00134">
    <property type="entry name" value="Cyclin_N"/>
    <property type="match status" value="1"/>
</dbReference>
<dbReference type="InterPro" id="IPR006671">
    <property type="entry name" value="Cyclin_N"/>
</dbReference>
<feature type="non-terminal residue" evidence="3">
    <location>
        <position position="1"/>
    </location>
</feature>
<keyword evidence="4" id="KW-1185">Reference proteome</keyword>
<gene>
    <name evidence="3" type="ORF">PFISCL1PPCAC_17577</name>
</gene>
<protein>
    <recommendedName>
        <fullName evidence="2">Cyclin N-terminal domain-containing protein</fullName>
    </recommendedName>
</protein>
<dbReference type="Gene3D" id="1.10.472.10">
    <property type="entry name" value="Cyclin-like"/>
    <property type="match status" value="2"/>
</dbReference>
<accession>A0AAV5W7B0</accession>
<dbReference type="Proteomes" id="UP001432322">
    <property type="component" value="Unassembled WGS sequence"/>
</dbReference>
<evidence type="ECO:0000259" key="2">
    <source>
        <dbReference type="Pfam" id="PF00134"/>
    </source>
</evidence>
<sequence length="291" mass="32738">SPTLSESFGRISRISIFRLKLGKTGITIDSYSMHEKRRIETEGIAAKRAKKGLPPHVVHLSDDDSDDKIEIAPREIYAFMMQIGIRLKLKNRSICTAILLMHQLLQKPVGKHICNYTLATAAIMVGLKYEEERNIGIKKVCHAAQSLVSSQILTDNCEEVSLLATGVGRLEYVCVREVAFQLNYDHPHTHLACTLQSLQPWMPEQFEKYPIMDTAASILRDAYICPELITKYPPKHVALAVVSLAIKAHDISVPQARSDWQEAFSSSLNRKELRAIEAEIVEEVYGVTVDR</sequence>
<dbReference type="InterPro" id="IPR048053">
    <property type="entry name" value="Cyclin-Q_second_cyclin_box"/>
</dbReference>
<organism evidence="3 4">
    <name type="scientific">Pristionchus fissidentatus</name>
    <dbReference type="NCBI Taxonomy" id="1538716"/>
    <lineage>
        <taxon>Eukaryota</taxon>
        <taxon>Metazoa</taxon>
        <taxon>Ecdysozoa</taxon>
        <taxon>Nematoda</taxon>
        <taxon>Chromadorea</taxon>
        <taxon>Rhabditida</taxon>
        <taxon>Rhabditina</taxon>
        <taxon>Diplogasteromorpha</taxon>
        <taxon>Diplogasteroidea</taxon>
        <taxon>Neodiplogasteridae</taxon>
        <taxon>Pristionchus</taxon>
    </lineage>
</organism>
<feature type="domain" description="Cyclin N-terminal" evidence="2">
    <location>
        <begin position="74"/>
        <end position="151"/>
    </location>
</feature>
<evidence type="ECO:0000313" key="3">
    <source>
        <dbReference type="EMBL" id="GMT26280.1"/>
    </source>
</evidence>
<dbReference type="InterPro" id="IPR043198">
    <property type="entry name" value="Cyclin/Ssn8"/>
</dbReference>
<keyword evidence="1" id="KW-0195">Cyclin</keyword>
<dbReference type="PANTHER" id="PTHR10026">
    <property type="entry name" value="CYCLIN"/>
    <property type="match status" value="1"/>
</dbReference>
<reference evidence="3" key="1">
    <citation type="submission" date="2023-10" db="EMBL/GenBank/DDBJ databases">
        <title>Genome assembly of Pristionchus species.</title>
        <authorList>
            <person name="Yoshida K."/>
            <person name="Sommer R.J."/>
        </authorList>
    </citation>
    <scope>NUCLEOTIDE SEQUENCE</scope>
    <source>
        <strain evidence="3">RS5133</strain>
    </source>
</reference>
<evidence type="ECO:0000256" key="1">
    <source>
        <dbReference type="ARBA" id="ARBA00023127"/>
    </source>
</evidence>
<proteinExistence type="predicted"/>
<dbReference type="AlphaFoldDB" id="A0AAV5W7B0"/>
<dbReference type="InterPro" id="IPR036915">
    <property type="entry name" value="Cyclin-like_sf"/>
</dbReference>
<comment type="caution">
    <text evidence="3">The sequence shown here is derived from an EMBL/GenBank/DDBJ whole genome shotgun (WGS) entry which is preliminary data.</text>
</comment>
<name>A0AAV5W7B0_9BILA</name>
<dbReference type="GO" id="GO:0016538">
    <property type="term" value="F:cyclin-dependent protein serine/threonine kinase regulator activity"/>
    <property type="evidence" value="ECO:0007669"/>
    <property type="project" value="InterPro"/>
</dbReference>
<dbReference type="SUPFAM" id="SSF47954">
    <property type="entry name" value="Cyclin-like"/>
    <property type="match status" value="2"/>
</dbReference>
<dbReference type="EMBL" id="BTSY01000004">
    <property type="protein sequence ID" value="GMT26280.1"/>
    <property type="molecule type" value="Genomic_DNA"/>
</dbReference>